<comment type="caution">
    <text evidence="1">The sequence shown here is derived from an EMBL/GenBank/DDBJ whole genome shotgun (WGS) entry which is preliminary data.</text>
</comment>
<reference evidence="1" key="1">
    <citation type="journal article" date="2015" name="Nature">
        <title>Complex archaea that bridge the gap between prokaryotes and eukaryotes.</title>
        <authorList>
            <person name="Spang A."/>
            <person name="Saw J.H."/>
            <person name="Jorgensen S.L."/>
            <person name="Zaremba-Niedzwiedzka K."/>
            <person name="Martijn J."/>
            <person name="Lind A.E."/>
            <person name="van Eijk R."/>
            <person name="Schleper C."/>
            <person name="Guy L."/>
            <person name="Ettema T.J."/>
        </authorList>
    </citation>
    <scope>NUCLEOTIDE SEQUENCE</scope>
</reference>
<accession>A0A0F9T2Y1</accession>
<evidence type="ECO:0000313" key="1">
    <source>
        <dbReference type="EMBL" id="KKN73594.1"/>
    </source>
</evidence>
<sequence length="143" mass="16683">MVGWEKETMTENLPAKKEKIIKKRRLNPKQELFCQLYASDEEFFGNGVKSYKKAYKMDDYKSAMVLASNLLRNIKILDRINVLMDIVINNVVVDKELAFVIKQKENLPAKVSAIKEYNVLKGRIIQKIEKEERILIINLHKDA</sequence>
<evidence type="ECO:0008006" key="2">
    <source>
        <dbReference type="Google" id="ProtNLM"/>
    </source>
</evidence>
<gene>
    <name evidence="1" type="ORF">LCGC14_0399100</name>
</gene>
<dbReference type="Gene3D" id="1.10.10.1400">
    <property type="entry name" value="Terminase, small subunit, N-terminal DNA-binding domain, HTH motif"/>
    <property type="match status" value="1"/>
</dbReference>
<name>A0A0F9T2Y1_9ZZZZ</name>
<dbReference type="GO" id="GO:0051276">
    <property type="term" value="P:chromosome organization"/>
    <property type="evidence" value="ECO:0007669"/>
    <property type="project" value="InterPro"/>
</dbReference>
<organism evidence="1">
    <name type="scientific">marine sediment metagenome</name>
    <dbReference type="NCBI Taxonomy" id="412755"/>
    <lineage>
        <taxon>unclassified sequences</taxon>
        <taxon>metagenomes</taxon>
        <taxon>ecological metagenomes</taxon>
    </lineage>
</organism>
<dbReference type="InterPro" id="IPR005335">
    <property type="entry name" value="Terminase_ssu"/>
</dbReference>
<protein>
    <recommendedName>
        <fullName evidence="2">Terminase small subunit</fullName>
    </recommendedName>
</protein>
<dbReference type="AlphaFoldDB" id="A0A0F9T2Y1"/>
<proteinExistence type="predicted"/>
<dbReference type="EMBL" id="LAZR01000341">
    <property type="protein sequence ID" value="KKN73594.1"/>
    <property type="molecule type" value="Genomic_DNA"/>
</dbReference>
<dbReference type="Pfam" id="PF03592">
    <property type="entry name" value="Terminase_2"/>
    <property type="match status" value="1"/>
</dbReference>
<dbReference type="InterPro" id="IPR038713">
    <property type="entry name" value="Terminase_Gp1_N_sf"/>
</dbReference>